<dbReference type="VEuPathDB" id="FungiDB:BO78DRAFT_462112"/>
<feature type="transmembrane region" description="Helical" evidence="6">
    <location>
        <begin position="152"/>
        <end position="172"/>
    </location>
</feature>
<evidence type="ECO:0000256" key="6">
    <source>
        <dbReference type="SAM" id="Phobius"/>
    </source>
</evidence>
<dbReference type="EMBL" id="KZ826360">
    <property type="protein sequence ID" value="PYI05187.1"/>
    <property type="molecule type" value="Genomic_DNA"/>
</dbReference>
<feature type="transmembrane region" description="Helical" evidence="6">
    <location>
        <begin position="114"/>
        <end position="140"/>
    </location>
</feature>
<feature type="transmembrane region" description="Helical" evidence="6">
    <location>
        <begin position="257"/>
        <end position="279"/>
    </location>
</feature>
<dbReference type="PANTHER" id="PTHR42718">
    <property type="entry name" value="MAJOR FACILITATOR SUPERFAMILY MULTIDRUG TRANSPORTER MFSC"/>
    <property type="match status" value="1"/>
</dbReference>
<feature type="transmembrane region" description="Helical" evidence="6">
    <location>
        <begin position="291"/>
        <end position="315"/>
    </location>
</feature>
<dbReference type="InterPro" id="IPR036259">
    <property type="entry name" value="MFS_trans_sf"/>
</dbReference>
<dbReference type="Pfam" id="PF07690">
    <property type="entry name" value="MFS_1"/>
    <property type="match status" value="1"/>
</dbReference>
<feature type="transmembrane region" description="Helical" evidence="6">
    <location>
        <begin position="322"/>
        <end position="341"/>
    </location>
</feature>
<organism evidence="7 8">
    <name type="scientific">Aspergillus sclerotiicarbonarius (strain CBS 121057 / IBT 28362)</name>
    <dbReference type="NCBI Taxonomy" id="1448318"/>
    <lineage>
        <taxon>Eukaryota</taxon>
        <taxon>Fungi</taxon>
        <taxon>Dikarya</taxon>
        <taxon>Ascomycota</taxon>
        <taxon>Pezizomycotina</taxon>
        <taxon>Eurotiomycetes</taxon>
        <taxon>Eurotiomycetidae</taxon>
        <taxon>Eurotiales</taxon>
        <taxon>Aspergillaceae</taxon>
        <taxon>Aspergillus</taxon>
        <taxon>Aspergillus subgen. Circumdati</taxon>
    </lineage>
</organism>
<feature type="transmembrane region" description="Helical" evidence="6">
    <location>
        <begin position="192"/>
        <end position="209"/>
    </location>
</feature>
<dbReference type="PANTHER" id="PTHR42718:SF1">
    <property type="entry name" value="LOW AFFINITY AMMONIUM TRANSPORTER"/>
    <property type="match status" value="1"/>
</dbReference>
<dbReference type="AlphaFoldDB" id="A0A319E502"/>
<dbReference type="OrthoDB" id="2428527at2759"/>
<evidence type="ECO:0000256" key="5">
    <source>
        <dbReference type="SAM" id="MobiDB-lite"/>
    </source>
</evidence>
<evidence type="ECO:0000256" key="3">
    <source>
        <dbReference type="ARBA" id="ARBA00022989"/>
    </source>
</evidence>
<keyword evidence="3 6" id="KW-1133">Transmembrane helix</keyword>
<keyword evidence="4 6" id="KW-0472">Membrane</keyword>
<feature type="compositionally biased region" description="Basic and acidic residues" evidence="5">
    <location>
        <begin position="13"/>
        <end position="23"/>
    </location>
</feature>
<comment type="subcellular location">
    <subcellularLocation>
        <location evidence="1">Membrane</location>
        <topology evidence="1">Multi-pass membrane protein</topology>
    </subcellularLocation>
</comment>
<proteinExistence type="predicted"/>
<sequence>MFNEGAGPSQYPDTEHSDSHPGDLTRTLTNHSTIEIPKSALHEYTFIAVLCAAQFMTQAGLALAIVPLHIIGETFHVTDSGQLSWYAAAYSLTAGTFILIAGRLGDLYGHRLMFIGGFAWLGLCIFGATAPGGFAVGGAFAGLLAERAWWPWAYWIMGMGCIAFAVVGVFAIPRSPSPERSGQPAWWVKCDLVGGSFGITALILINFAWNQGPSVGWPTVYVYVLLIVGFLCLALFVWIEVHATCPLLPREIFSEDVAWVLGCIAAGWSSFGVVVFYFFQFMEVIQGDTPLLALAKWAPSAMSGAIAAVTTGFVLARLRPSVTMLIAMLAFTGGQILLATLPVRQTYWAQAFVVSILTPWGMDMSFPSGTLILSNSMPREHQGLAASLVNTIVNYSISIGLGFAGTVESQVNRGGTDTLRGYRGASYMGIGLAGLGVGVATMFVIRSLTKPDKLQSPFTVDN</sequence>
<feature type="region of interest" description="Disordered" evidence="5">
    <location>
        <begin position="1"/>
        <end position="24"/>
    </location>
</feature>
<feature type="transmembrane region" description="Helical" evidence="6">
    <location>
        <begin position="83"/>
        <end position="102"/>
    </location>
</feature>
<keyword evidence="8" id="KW-1185">Reference proteome</keyword>
<feature type="transmembrane region" description="Helical" evidence="6">
    <location>
        <begin position="384"/>
        <end position="405"/>
    </location>
</feature>
<dbReference type="GO" id="GO:0022857">
    <property type="term" value="F:transmembrane transporter activity"/>
    <property type="evidence" value="ECO:0007669"/>
    <property type="project" value="InterPro"/>
</dbReference>
<dbReference type="Proteomes" id="UP000248423">
    <property type="component" value="Unassembled WGS sequence"/>
</dbReference>
<reference evidence="7 8" key="1">
    <citation type="submission" date="2018-02" db="EMBL/GenBank/DDBJ databases">
        <title>The genomes of Aspergillus section Nigri reveals drivers in fungal speciation.</title>
        <authorList>
            <consortium name="DOE Joint Genome Institute"/>
            <person name="Vesth T.C."/>
            <person name="Nybo J."/>
            <person name="Theobald S."/>
            <person name="Brandl J."/>
            <person name="Frisvad J.C."/>
            <person name="Nielsen K.F."/>
            <person name="Lyhne E.K."/>
            <person name="Kogle M.E."/>
            <person name="Kuo A."/>
            <person name="Riley R."/>
            <person name="Clum A."/>
            <person name="Nolan M."/>
            <person name="Lipzen A."/>
            <person name="Salamov A."/>
            <person name="Henrissat B."/>
            <person name="Wiebenga A."/>
            <person name="De vries R.P."/>
            <person name="Grigoriev I.V."/>
            <person name="Mortensen U.H."/>
            <person name="Andersen M.R."/>
            <person name="Baker S.E."/>
        </authorList>
    </citation>
    <scope>NUCLEOTIDE SEQUENCE [LARGE SCALE GENOMIC DNA]</scope>
    <source>
        <strain evidence="7 8">CBS 121057</strain>
    </source>
</reference>
<feature type="transmembrane region" description="Helical" evidence="6">
    <location>
        <begin position="46"/>
        <end position="71"/>
    </location>
</feature>
<protein>
    <submittedName>
        <fullName evidence="7">MFS general substrate transporter</fullName>
    </submittedName>
</protein>
<evidence type="ECO:0000313" key="8">
    <source>
        <dbReference type="Proteomes" id="UP000248423"/>
    </source>
</evidence>
<dbReference type="CDD" id="cd17476">
    <property type="entry name" value="MFS_Amf1_MDR_like"/>
    <property type="match status" value="1"/>
</dbReference>
<name>A0A319E502_ASPSB</name>
<gene>
    <name evidence="7" type="ORF">BO78DRAFT_462112</name>
</gene>
<evidence type="ECO:0000313" key="7">
    <source>
        <dbReference type="EMBL" id="PYI05187.1"/>
    </source>
</evidence>
<feature type="transmembrane region" description="Helical" evidence="6">
    <location>
        <begin position="221"/>
        <end position="245"/>
    </location>
</feature>
<dbReference type="SUPFAM" id="SSF103473">
    <property type="entry name" value="MFS general substrate transporter"/>
    <property type="match status" value="1"/>
</dbReference>
<evidence type="ECO:0000256" key="2">
    <source>
        <dbReference type="ARBA" id="ARBA00022692"/>
    </source>
</evidence>
<dbReference type="InterPro" id="IPR011701">
    <property type="entry name" value="MFS"/>
</dbReference>
<evidence type="ECO:0000256" key="4">
    <source>
        <dbReference type="ARBA" id="ARBA00023136"/>
    </source>
</evidence>
<accession>A0A319E502</accession>
<dbReference type="GO" id="GO:0016020">
    <property type="term" value="C:membrane"/>
    <property type="evidence" value="ECO:0007669"/>
    <property type="project" value="UniProtKB-SubCell"/>
</dbReference>
<feature type="transmembrane region" description="Helical" evidence="6">
    <location>
        <begin position="425"/>
        <end position="445"/>
    </location>
</feature>
<dbReference type="Gene3D" id="1.20.1250.20">
    <property type="entry name" value="MFS general substrate transporter like domains"/>
    <property type="match status" value="1"/>
</dbReference>
<evidence type="ECO:0000256" key="1">
    <source>
        <dbReference type="ARBA" id="ARBA00004141"/>
    </source>
</evidence>
<keyword evidence="2 6" id="KW-0812">Transmembrane</keyword>